<feature type="transmembrane region" description="Helical" evidence="6">
    <location>
        <begin position="130"/>
        <end position="156"/>
    </location>
</feature>
<keyword evidence="2 6" id="KW-0812">Transmembrane</keyword>
<dbReference type="EMBL" id="BMHI01000008">
    <property type="protein sequence ID" value="GGB46859.1"/>
    <property type="molecule type" value="Genomic_DNA"/>
</dbReference>
<feature type="transmembrane region" description="Helical" evidence="6">
    <location>
        <begin position="87"/>
        <end position="109"/>
    </location>
</feature>
<dbReference type="InterPro" id="IPR000412">
    <property type="entry name" value="ABC_2_transport"/>
</dbReference>
<comment type="caution">
    <text evidence="9">The sequence shown here is derived from an EMBL/GenBank/DDBJ whole genome shotgun (WGS) entry which is preliminary data.</text>
</comment>
<evidence type="ECO:0000256" key="4">
    <source>
        <dbReference type="ARBA" id="ARBA00023136"/>
    </source>
</evidence>
<feature type="transmembrane region" description="Helical" evidence="6">
    <location>
        <begin position="51"/>
        <end position="75"/>
    </location>
</feature>
<evidence type="ECO:0000313" key="10">
    <source>
        <dbReference type="Proteomes" id="UP000636793"/>
    </source>
</evidence>
<proteinExistence type="inferred from homology"/>
<comment type="similarity">
    <text evidence="6">Belongs to the ABC-2 integral membrane protein family.</text>
</comment>
<dbReference type="Pfam" id="PF01061">
    <property type="entry name" value="ABC2_membrane"/>
    <property type="match status" value="1"/>
</dbReference>
<reference evidence="9" key="1">
    <citation type="journal article" date="2014" name="Int. J. Syst. Evol. Microbiol.">
        <title>Complete genome sequence of Corynebacterium casei LMG S-19264T (=DSM 44701T), isolated from a smear-ripened cheese.</title>
        <authorList>
            <consortium name="US DOE Joint Genome Institute (JGI-PGF)"/>
            <person name="Walter F."/>
            <person name="Albersmeier A."/>
            <person name="Kalinowski J."/>
            <person name="Ruckert C."/>
        </authorList>
    </citation>
    <scope>NUCLEOTIDE SEQUENCE</scope>
    <source>
        <strain evidence="9">CGMCC 1.15085</strain>
    </source>
</reference>
<keyword evidence="3 6" id="KW-1133">Transmembrane helix</keyword>
<keyword evidence="6" id="KW-0813">Transport</keyword>
<sequence length="304" mass="33215">MTTPSSSTSVTETPVASSTGAPREARTGSLIGDGLTVAKRNLIKIRRVPDLLIFTTLQPIMFVLLFGYVFGSLAGSGASVQAGYREFMMAGIFTQTIIFGATITGYMMAEDMQKGVIDRFRTLPMHPSAVLFGRTLTDVVNNIVVLVVMSVTGLVIGWRVHGGPVKALWAYVLMLFFAYALSWVFAYIGMRVRSPEVVNNASFMVIFPVTFIANTFVPSQNMPSVLKTIAGWNPVSTITQSARENFGNLYSMQAPGQTHAQIDKQTAYTWALQHPNLYTLIWSVALLGIFLPFATSAYKKAVAK</sequence>
<protein>
    <recommendedName>
        <fullName evidence="6">Transport permease protein</fullName>
    </recommendedName>
</protein>
<dbReference type="InterPro" id="IPR047817">
    <property type="entry name" value="ABC2_TM_bact-type"/>
</dbReference>
<keyword evidence="10" id="KW-1185">Reference proteome</keyword>
<dbReference type="PANTHER" id="PTHR43229">
    <property type="entry name" value="NODULATION PROTEIN J"/>
    <property type="match status" value="1"/>
</dbReference>
<dbReference type="PANTHER" id="PTHR43229:SF2">
    <property type="entry name" value="NODULATION PROTEIN J"/>
    <property type="match status" value="1"/>
</dbReference>
<keyword evidence="4 6" id="KW-0472">Membrane</keyword>
<gene>
    <name evidence="9" type="ORF">GCM10011492_42490</name>
</gene>
<dbReference type="GO" id="GO:0140359">
    <property type="term" value="F:ABC-type transporter activity"/>
    <property type="evidence" value="ECO:0007669"/>
    <property type="project" value="InterPro"/>
</dbReference>
<evidence type="ECO:0000256" key="7">
    <source>
        <dbReference type="SAM" id="MobiDB-lite"/>
    </source>
</evidence>
<dbReference type="RefSeq" id="WP_188839082.1">
    <property type="nucleotide sequence ID" value="NZ_BMHI01000008.1"/>
</dbReference>
<feature type="transmembrane region" description="Helical" evidence="6">
    <location>
        <begin position="168"/>
        <end position="190"/>
    </location>
</feature>
<keyword evidence="5" id="KW-0046">Antibiotic resistance</keyword>
<feature type="transmembrane region" description="Helical" evidence="6">
    <location>
        <begin position="277"/>
        <end position="298"/>
    </location>
</feature>
<name>A0A916X1F2_9MICO</name>
<evidence type="ECO:0000256" key="6">
    <source>
        <dbReference type="RuleBase" id="RU361157"/>
    </source>
</evidence>
<evidence type="ECO:0000313" key="9">
    <source>
        <dbReference type="EMBL" id="GGB46859.1"/>
    </source>
</evidence>
<keyword evidence="6" id="KW-1003">Cell membrane</keyword>
<dbReference type="PROSITE" id="PS51012">
    <property type="entry name" value="ABC_TM2"/>
    <property type="match status" value="1"/>
</dbReference>
<dbReference type="AlphaFoldDB" id="A0A916X1F2"/>
<evidence type="ECO:0000256" key="3">
    <source>
        <dbReference type="ARBA" id="ARBA00022989"/>
    </source>
</evidence>
<accession>A0A916X1F2</accession>
<feature type="region of interest" description="Disordered" evidence="7">
    <location>
        <begin position="1"/>
        <end position="27"/>
    </location>
</feature>
<evidence type="ECO:0000259" key="8">
    <source>
        <dbReference type="PROSITE" id="PS51012"/>
    </source>
</evidence>
<dbReference type="Proteomes" id="UP000636793">
    <property type="component" value="Unassembled WGS sequence"/>
</dbReference>
<organism evidence="9 10">
    <name type="scientific">Flexivirga endophytica</name>
    <dbReference type="NCBI Taxonomy" id="1849103"/>
    <lineage>
        <taxon>Bacteria</taxon>
        <taxon>Bacillati</taxon>
        <taxon>Actinomycetota</taxon>
        <taxon>Actinomycetes</taxon>
        <taxon>Micrococcales</taxon>
        <taxon>Dermacoccaceae</taxon>
        <taxon>Flexivirga</taxon>
    </lineage>
</organism>
<comment type="subcellular location">
    <subcellularLocation>
        <location evidence="6">Cell membrane</location>
        <topology evidence="6">Multi-pass membrane protein</topology>
    </subcellularLocation>
    <subcellularLocation>
        <location evidence="1">Membrane</location>
        <topology evidence="1">Multi-pass membrane protein</topology>
    </subcellularLocation>
</comment>
<feature type="transmembrane region" description="Helical" evidence="6">
    <location>
        <begin position="197"/>
        <end position="217"/>
    </location>
</feature>
<evidence type="ECO:0000256" key="2">
    <source>
        <dbReference type="ARBA" id="ARBA00022692"/>
    </source>
</evidence>
<evidence type="ECO:0000256" key="5">
    <source>
        <dbReference type="ARBA" id="ARBA00023251"/>
    </source>
</evidence>
<dbReference type="PIRSF" id="PIRSF006648">
    <property type="entry name" value="DrrB"/>
    <property type="match status" value="1"/>
</dbReference>
<evidence type="ECO:0000256" key="1">
    <source>
        <dbReference type="ARBA" id="ARBA00004141"/>
    </source>
</evidence>
<feature type="compositionally biased region" description="Low complexity" evidence="7">
    <location>
        <begin position="1"/>
        <end position="19"/>
    </location>
</feature>
<dbReference type="InterPro" id="IPR051784">
    <property type="entry name" value="Nod_factor_ABC_transporter"/>
</dbReference>
<dbReference type="GO" id="GO:0043190">
    <property type="term" value="C:ATP-binding cassette (ABC) transporter complex"/>
    <property type="evidence" value="ECO:0007669"/>
    <property type="project" value="InterPro"/>
</dbReference>
<dbReference type="InterPro" id="IPR013525">
    <property type="entry name" value="ABC2_TM"/>
</dbReference>
<reference evidence="9" key="2">
    <citation type="submission" date="2020-09" db="EMBL/GenBank/DDBJ databases">
        <authorList>
            <person name="Sun Q."/>
            <person name="Zhou Y."/>
        </authorList>
    </citation>
    <scope>NUCLEOTIDE SEQUENCE</scope>
    <source>
        <strain evidence="9">CGMCC 1.15085</strain>
    </source>
</reference>
<dbReference type="GO" id="GO:0046677">
    <property type="term" value="P:response to antibiotic"/>
    <property type="evidence" value="ECO:0007669"/>
    <property type="project" value="UniProtKB-KW"/>
</dbReference>
<feature type="domain" description="ABC transmembrane type-2" evidence="8">
    <location>
        <begin position="50"/>
        <end position="301"/>
    </location>
</feature>